<dbReference type="OrthoDB" id="2454970at2"/>
<sequence length="133" mass="15524">MKKWLIILILLSITILSGYVFFSNEISSIEEIEVQKYNNRSEEYGEKKIITDESSLDTFTNILNKANHEPKTIYDMAYHNDFKVVVTYKGNGTDVFFVWKSSGKYTHIIREGKNDSFKISNKTTREKLIQLLN</sequence>
<dbReference type="InterPro" id="IPR058780">
    <property type="entry name" value="YhfM-like_dom"/>
</dbReference>
<dbReference type="Pfam" id="PF26353">
    <property type="entry name" value="YhfM"/>
    <property type="match status" value="1"/>
</dbReference>
<organism evidence="2 3">
    <name type="scientific">Guptibacillus hwajinpoensis</name>
    <dbReference type="NCBI Taxonomy" id="208199"/>
    <lineage>
        <taxon>Bacteria</taxon>
        <taxon>Bacillati</taxon>
        <taxon>Bacillota</taxon>
        <taxon>Bacilli</taxon>
        <taxon>Bacillales</taxon>
        <taxon>Guptibacillaceae</taxon>
        <taxon>Guptibacillus</taxon>
    </lineage>
</organism>
<evidence type="ECO:0000313" key="3">
    <source>
        <dbReference type="Proteomes" id="UP000035996"/>
    </source>
</evidence>
<reference evidence="2" key="1">
    <citation type="submission" date="2015-06" db="EMBL/GenBank/DDBJ databases">
        <authorList>
            <person name="Liu B."/>
            <person name="Wang J."/>
            <person name="Zhu Y."/>
            <person name="Liu G."/>
            <person name="Chen Q."/>
            <person name="Zheng C."/>
            <person name="Che J."/>
            <person name="Ge C."/>
            <person name="Shi H."/>
            <person name="Pan Z."/>
            <person name="Liu X."/>
        </authorList>
    </citation>
    <scope>NUCLEOTIDE SEQUENCE [LARGE SCALE GENOMIC DNA]</scope>
    <source>
        <strain evidence="2">DSM 16346</strain>
    </source>
</reference>
<dbReference type="Proteomes" id="UP000035996">
    <property type="component" value="Unassembled WGS sequence"/>
</dbReference>
<accession>A0A0J6CXQ5</accession>
<keyword evidence="3" id="KW-1185">Reference proteome</keyword>
<dbReference type="RefSeq" id="WP_048309044.1">
    <property type="nucleotide sequence ID" value="NZ_LELK01000001.1"/>
</dbReference>
<proteinExistence type="predicted"/>
<gene>
    <name evidence="2" type="ORF">AB986_01085</name>
</gene>
<evidence type="ECO:0000313" key="2">
    <source>
        <dbReference type="EMBL" id="KMM37960.1"/>
    </source>
</evidence>
<protein>
    <recommendedName>
        <fullName evidence="1">YhfM-like domain-containing protein</fullName>
    </recommendedName>
</protein>
<comment type="caution">
    <text evidence="2">The sequence shown here is derived from an EMBL/GenBank/DDBJ whole genome shotgun (WGS) entry which is preliminary data.</text>
</comment>
<name>A0A0J6CXQ5_9BACL</name>
<evidence type="ECO:0000259" key="1">
    <source>
        <dbReference type="Pfam" id="PF26353"/>
    </source>
</evidence>
<dbReference type="PATRIC" id="fig|157733.3.peg.2422"/>
<dbReference type="AlphaFoldDB" id="A0A0J6CXQ5"/>
<dbReference type="STRING" id="157733.AB986_01085"/>
<feature type="domain" description="YhfM-like" evidence="1">
    <location>
        <begin position="29"/>
        <end position="132"/>
    </location>
</feature>
<dbReference type="EMBL" id="LELK01000001">
    <property type="protein sequence ID" value="KMM37960.1"/>
    <property type="molecule type" value="Genomic_DNA"/>
</dbReference>